<dbReference type="Proteomes" id="UP000620124">
    <property type="component" value="Unassembled WGS sequence"/>
</dbReference>
<dbReference type="AlphaFoldDB" id="A0A8H7D8C2"/>
<accession>A0A8H7D8C2</accession>
<evidence type="ECO:0000313" key="2">
    <source>
        <dbReference type="EMBL" id="KAF7363207.1"/>
    </source>
</evidence>
<gene>
    <name evidence="2" type="ORF">MVEN_00673500</name>
</gene>
<protein>
    <submittedName>
        <fullName evidence="2">Uncharacterized protein</fullName>
    </submittedName>
</protein>
<keyword evidence="3" id="KW-1185">Reference proteome</keyword>
<name>A0A8H7D8C2_9AGAR</name>
<dbReference type="OrthoDB" id="10626336at2759"/>
<evidence type="ECO:0000256" key="1">
    <source>
        <dbReference type="SAM" id="SignalP"/>
    </source>
</evidence>
<dbReference type="EMBL" id="JACAZI010000004">
    <property type="protein sequence ID" value="KAF7363207.1"/>
    <property type="molecule type" value="Genomic_DNA"/>
</dbReference>
<organism evidence="2 3">
    <name type="scientific">Mycena venus</name>
    <dbReference type="NCBI Taxonomy" id="2733690"/>
    <lineage>
        <taxon>Eukaryota</taxon>
        <taxon>Fungi</taxon>
        <taxon>Dikarya</taxon>
        <taxon>Basidiomycota</taxon>
        <taxon>Agaricomycotina</taxon>
        <taxon>Agaricomycetes</taxon>
        <taxon>Agaricomycetidae</taxon>
        <taxon>Agaricales</taxon>
        <taxon>Marasmiineae</taxon>
        <taxon>Mycenaceae</taxon>
        <taxon>Mycena</taxon>
    </lineage>
</organism>
<reference evidence="2" key="1">
    <citation type="submission" date="2020-05" db="EMBL/GenBank/DDBJ databases">
        <title>Mycena genomes resolve the evolution of fungal bioluminescence.</title>
        <authorList>
            <person name="Tsai I.J."/>
        </authorList>
    </citation>
    <scope>NUCLEOTIDE SEQUENCE</scope>
    <source>
        <strain evidence="2">CCC161011</strain>
    </source>
</reference>
<evidence type="ECO:0000313" key="3">
    <source>
        <dbReference type="Proteomes" id="UP000620124"/>
    </source>
</evidence>
<feature type="signal peptide" evidence="1">
    <location>
        <begin position="1"/>
        <end position="20"/>
    </location>
</feature>
<proteinExistence type="predicted"/>
<comment type="caution">
    <text evidence="2">The sequence shown here is derived from an EMBL/GenBank/DDBJ whole genome shotgun (WGS) entry which is preliminary data.</text>
</comment>
<sequence>MFFHLAALPLLAALVGCAQAAPLLLPRAQSASTVTVTSVLISAITETATVTVTETSVLLQAPTAAAATATVTSVLVQAPTATETAASAIDTDDLSEDQKIALQIAETPQDEFPDVSDFAS</sequence>
<feature type="chain" id="PRO_5034038757" evidence="1">
    <location>
        <begin position="21"/>
        <end position="120"/>
    </location>
</feature>
<keyword evidence="1" id="KW-0732">Signal</keyword>